<dbReference type="AlphaFoldDB" id="A0A4R3KXB5"/>
<accession>A0A4R3KXB5</accession>
<evidence type="ECO:0000313" key="3">
    <source>
        <dbReference type="Proteomes" id="UP000295807"/>
    </source>
</evidence>
<dbReference type="SUPFAM" id="SSF52821">
    <property type="entry name" value="Rhodanese/Cell cycle control phosphatase"/>
    <property type="match status" value="1"/>
</dbReference>
<dbReference type="PANTHER" id="PTHR43031:SF17">
    <property type="entry name" value="SULFURTRANSFERASE YTWF-RELATED"/>
    <property type="match status" value="1"/>
</dbReference>
<evidence type="ECO:0000259" key="1">
    <source>
        <dbReference type="PROSITE" id="PS50206"/>
    </source>
</evidence>
<feature type="domain" description="Rhodanese" evidence="1">
    <location>
        <begin position="27"/>
        <end position="115"/>
    </location>
</feature>
<reference evidence="2 3" key="1">
    <citation type="submission" date="2019-03" db="EMBL/GenBank/DDBJ databases">
        <title>Genomic Encyclopedia of Type Strains, Phase IV (KMG-IV): sequencing the most valuable type-strain genomes for metagenomic binning, comparative biology and taxonomic classification.</title>
        <authorList>
            <person name="Goeker M."/>
        </authorList>
    </citation>
    <scope>NUCLEOTIDE SEQUENCE [LARGE SCALE GENOMIC DNA]</scope>
    <source>
        <strain evidence="2 3">DSM 21100</strain>
    </source>
</reference>
<dbReference type="Gene3D" id="3.40.250.10">
    <property type="entry name" value="Rhodanese-like domain"/>
    <property type="match status" value="1"/>
</dbReference>
<dbReference type="Pfam" id="PF00581">
    <property type="entry name" value="Rhodanese"/>
    <property type="match status" value="1"/>
</dbReference>
<proteinExistence type="predicted"/>
<dbReference type="InterPro" id="IPR001763">
    <property type="entry name" value="Rhodanese-like_dom"/>
</dbReference>
<keyword evidence="3" id="KW-1185">Reference proteome</keyword>
<dbReference type="PROSITE" id="PS50206">
    <property type="entry name" value="RHODANESE_3"/>
    <property type="match status" value="1"/>
</dbReference>
<keyword evidence="2" id="KW-0808">Transferase</keyword>
<evidence type="ECO:0000313" key="2">
    <source>
        <dbReference type="EMBL" id="TCS89110.1"/>
    </source>
</evidence>
<sequence length="117" mass="13397">MTRVNFHGKSINMKEITVEELKQKIDNGEDFQLIDVREDFEYEEANLGGELIPLGNVMLETDKISRDKPVIIHCRSGKRSAAAIQQLEQQHQFDNLYNLQGGIKAWADEIDPDMHVS</sequence>
<dbReference type="EMBL" id="SMAD01000002">
    <property type="protein sequence ID" value="TCS89110.1"/>
    <property type="molecule type" value="Genomic_DNA"/>
</dbReference>
<dbReference type="Proteomes" id="UP000295807">
    <property type="component" value="Unassembled WGS sequence"/>
</dbReference>
<organism evidence="2 3">
    <name type="scientific">Anseongella ginsenosidimutans</name>
    <dbReference type="NCBI Taxonomy" id="496056"/>
    <lineage>
        <taxon>Bacteria</taxon>
        <taxon>Pseudomonadati</taxon>
        <taxon>Bacteroidota</taxon>
        <taxon>Sphingobacteriia</taxon>
        <taxon>Sphingobacteriales</taxon>
        <taxon>Sphingobacteriaceae</taxon>
        <taxon>Anseongella</taxon>
    </lineage>
</organism>
<protein>
    <submittedName>
        <fullName evidence="2">Rhodanese-related sulfurtransferase</fullName>
    </submittedName>
</protein>
<dbReference type="InterPro" id="IPR050229">
    <property type="entry name" value="GlpE_sulfurtransferase"/>
</dbReference>
<dbReference type="GO" id="GO:0016740">
    <property type="term" value="F:transferase activity"/>
    <property type="evidence" value="ECO:0007669"/>
    <property type="project" value="UniProtKB-KW"/>
</dbReference>
<dbReference type="InterPro" id="IPR036873">
    <property type="entry name" value="Rhodanese-like_dom_sf"/>
</dbReference>
<gene>
    <name evidence="2" type="ORF">EDD80_102303</name>
</gene>
<dbReference type="PANTHER" id="PTHR43031">
    <property type="entry name" value="FAD-DEPENDENT OXIDOREDUCTASE"/>
    <property type="match status" value="1"/>
</dbReference>
<comment type="caution">
    <text evidence="2">The sequence shown here is derived from an EMBL/GenBank/DDBJ whole genome shotgun (WGS) entry which is preliminary data.</text>
</comment>
<dbReference type="CDD" id="cd00158">
    <property type="entry name" value="RHOD"/>
    <property type="match status" value="1"/>
</dbReference>
<name>A0A4R3KXB5_9SPHI</name>
<dbReference type="SMART" id="SM00450">
    <property type="entry name" value="RHOD"/>
    <property type="match status" value="1"/>
</dbReference>